<dbReference type="RefSeq" id="WP_114103113.1">
    <property type="nucleotide sequence ID" value="NZ_JPWF01000009.1"/>
</dbReference>
<sequence>MIIFSKSSEKIQPVLPAPETAAWFNKWRFGIDIEDDRNFGFKDENVFTCPTCKRVVPTAFAQADHIFPQKALNIVLGDVTYAGFKKFSDLAFDANLNTEIYDQQAKKKRMLNFTSLRLPIYSSVTVLDCNNWNGGYAEIKAIAKDSNIVKNALTLDIKDIRYQDEDDDAVDAYGNGNYLYYLELAKYDATNLVFLCSLCNEAKSERLFPAHKNFVKTINQQRIIGRIPRYKFLDDNIGPTYCEQRDMT</sequence>
<reference evidence="1 2" key="1">
    <citation type="submission" date="2014-07" db="EMBL/GenBank/DDBJ databases">
        <title>Draft genome sequence of Thalassospira profundimaris 35.</title>
        <authorList>
            <person name="Lai Q."/>
            <person name="Shao Z."/>
        </authorList>
    </citation>
    <scope>NUCLEOTIDE SEQUENCE [LARGE SCALE GENOMIC DNA]</scope>
    <source>
        <strain evidence="1 2">35</strain>
    </source>
</reference>
<protein>
    <submittedName>
        <fullName evidence="1">Uncharacterized protein</fullName>
    </submittedName>
</protein>
<evidence type="ECO:0000313" key="2">
    <source>
        <dbReference type="Proteomes" id="UP000253226"/>
    </source>
</evidence>
<dbReference type="OrthoDB" id="7366785at2"/>
<comment type="caution">
    <text evidence="1">The sequence shown here is derived from an EMBL/GenBank/DDBJ whole genome shotgun (WGS) entry which is preliminary data.</text>
</comment>
<proteinExistence type="predicted"/>
<name>A0A367W3X4_9PROT</name>
<dbReference type="EMBL" id="JPWF01000009">
    <property type="protein sequence ID" value="RCK35063.1"/>
    <property type="molecule type" value="Genomic_DNA"/>
</dbReference>
<dbReference type="Proteomes" id="UP000253226">
    <property type="component" value="Unassembled WGS sequence"/>
</dbReference>
<gene>
    <name evidence="1" type="ORF">TH19_15220</name>
</gene>
<organism evidence="1 2">
    <name type="scientific">Thalassospira profundimaris</name>
    <dbReference type="NCBI Taxonomy" id="502049"/>
    <lineage>
        <taxon>Bacteria</taxon>
        <taxon>Pseudomonadati</taxon>
        <taxon>Pseudomonadota</taxon>
        <taxon>Alphaproteobacteria</taxon>
        <taxon>Rhodospirillales</taxon>
        <taxon>Thalassospiraceae</taxon>
        <taxon>Thalassospira</taxon>
    </lineage>
</organism>
<dbReference type="AlphaFoldDB" id="A0A367W3X4"/>
<evidence type="ECO:0000313" key="1">
    <source>
        <dbReference type="EMBL" id="RCK35063.1"/>
    </source>
</evidence>
<accession>A0A367W3X4</accession>